<keyword evidence="2" id="KW-1185">Reference proteome</keyword>
<dbReference type="Gene3D" id="1.10.10.10">
    <property type="entry name" value="Winged helix-like DNA-binding domain superfamily/Winged helix DNA-binding domain"/>
    <property type="match status" value="1"/>
</dbReference>
<evidence type="ECO:0000313" key="2">
    <source>
        <dbReference type="Proteomes" id="UP000681526"/>
    </source>
</evidence>
<sequence length="63" mass="6848">MWTAVLDIIHAIEGTASLFHCSLNGHAKCVIQDVMVAAERAMEERLKQQKLADLADKEAAGTP</sequence>
<dbReference type="InterPro" id="IPR036388">
    <property type="entry name" value="WH-like_DNA-bd_sf"/>
</dbReference>
<dbReference type="InterPro" id="IPR036390">
    <property type="entry name" value="WH_DNA-bd_sf"/>
</dbReference>
<protein>
    <submittedName>
        <fullName evidence="1">Transcriptional regulator, BadM/Rrf2 family</fullName>
    </submittedName>
</protein>
<evidence type="ECO:0000313" key="1">
    <source>
        <dbReference type="EMBL" id="CAG5080802.1"/>
    </source>
</evidence>
<proteinExistence type="predicted"/>
<dbReference type="Proteomes" id="UP000681526">
    <property type="component" value="Unassembled WGS sequence"/>
</dbReference>
<comment type="caution">
    <text evidence="1">The sequence shown here is derived from an EMBL/GenBank/DDBJ whole genome shotgun (WGS) entry which is preliminary data.</text>
</comment>
<dbReference type="EMBL" id="CAJRAY010000019">
    <property type="protein sequence ID" value="CAG5080802.1"/>
    <property type="molecule type" value="Genomic_DNA"/>
</dbReference>
<dbReference type="RefSeq" id="WP_213483664.1">
    <property type="nucleotide sequence ID" value="NZ_CAJRAY010000019.1"/>
</dbReference>
<organism evidence="1 2">
    <name type="scientific">Thermobacillus xylanilyticus</name>
    <dbReference type="NCBI Taxonomy" id="76633"/>
    <lineage>
        <taxon>Bacteria</taxon>
        <taxon>Bacillati</taxon>
        <taxon>Bacillota</taxon>
        <taxon>Bacilli</taxon>
        <taxon>Bacillales</taxon>
        <taxon>Paenibacillaceae</taxon>
        <taxon>Thermobacillus</taxon>
    </lineage>
</organism>
<accession>A0ABM8V1F1</accession>
<name>A0ABM8V1F1_THEXY</name>
<gene>
    <name evidence="1" type="primary">txxe352</name>
    <name evidence="1" type="ORF">TXXE_04555</name>
</gene>
<dbReference type="Pfam" id="PF02082">
    <property type="entry name" value="Rrf2"/>
    <property type="match status" value="1"/>
</dbReference>
<reference evidence="1 2" key="1">
    <citation type="submission" date="2021-04" db="EMBL/GenBank/DDBJ databases">
        <authorList>
            <person name="Rakotoarivonina H."/>
        </authorList>
    </citation>
    <scope>NUCLEOTIDE SEQUENCE [LARGE SCALE GENOMIC DNA]</scope>
    <source>
        <strain evidence="1 2">XE</strain>
    </source>
</reference>
<dbReference type="SUPFAM" id="SSF46785">
    <property type="entry name" value="Winged helix' DNA-binding domain"/>
    <property type="match status" value="1"/>
</dbReference>
<dbReference type="InterPro" id="IPR000944">
    <property type="entry name" value="Tscrpt_reg_Rrf2"/>
</dbReference>